<feature type="compositionally biased region" description="Pro residues" evidence="1">
    <location>
        <begin position="50"/>
        <end position="61"/>
    </location>
</feature>
<evidence type="ECO:0000256" key="2">
    <source>
        <dbReference type="SAM" id="SignalP"/>
    </source>
</evidence>
<proteinExistence type="predicted"/>
<protein>
    <recommendedName>
        <fullName evidence="5">DUF928 domain-containing protein</fullName>
    </recommendedName>
</protein>
<name>A0A9Q5Z5G5_NOSLI</name>
<dbReference type="AlphaFoldDB" id="A0A9Q5Z5G5"/>
<evidence type="ECO:0000313" key="3">
    <source>
        <dbReference type="EMBL" id="PHJ94374.1"/>
    </source>
</evidence>
<dbReference type="InterPro" id="IPR010328">
    <property type="entry name" value="DUF928"/>
</dbReference>
<evidence type="ECO:0000313" key="4">
    <source>
        <dbReference type="Proteomes" id="UP000222310"/>
    </source>
</evidence>
<gene>
    <name evidence="3" type="ORF">VF08_33835</name>
</gene>
<evidence type="ECO:0008006" key="5">
    <source>
        <dbReference type="Google" id="ProtNLM"/>
    </source>
</evidence>
<evidence type="ECO:0000256" key="1">
    <source>
        <dbReference type="SAM" id="MobiDB-lite"/>
    </source>
</evidence>
<dbReference type="RefSeq" id="WP_099072193.1">
    <property type="nucleotide sequence ID" value="NZ_LAHD01000165.1"/>
</dbReference>
<accession>A0A9Q5Z5G5</accession>
<dbReference type="EMBL" id="LAHD01000165">
    <property type="protein sequence ID" value="PHJ94374.1"/>
    <property type="molecule type" value="Genomic_DNA"/>
</dbReference>
<comment type="caution">
    <text evidence="3">The sequence shown here is derived from an EMBL/GenBank/DDBJ whole genome shotgun (WGS) entry which is preliminary data.</text>
</comment>
<feature type="signal peptide" evidence="2">
    <location>
        <begin position="1"/>
        <end position="23"/>
    </location>
</feature>
<feature type="chain" id="PRO_5040348587" description="DUF928 domain-containing protein" evidence="2">
    <location>
        <begin position="24"/>
        <end position="270"/>
    </location>
</feature>
<reference evidence="3 4" key="1">
    <citation type="submission" date="2015-02" db="EMBL/GenBank/DDBJ databases">
        <title>Nostoc linckia genome annotation.</title>
        <authorList>
            <person name="Zhou Z."/>
        </authorList>
    </citation>
    <scope>NUCLEOTIDE SEQUENCE [LARGE SCALE GENOMIC DNA]</scope>
    <source>
        <strain evidence="4">z8</strain>
    </source>
</reference>
<organism evidence="3 4">
    <name type="scientific">Nostoc linckia z8</name>
    <dbReference type="NCBI Taxonomy" id="1628746"/>
    <lineage>
        <taxon>Bacteria</taxon>
        <taxon>Bacillati</taxon>
        <taxon>Cyanobacteriota</taxon>
        <taxon>Cyanophyceae</taxon>
        <taxon>Nostocales</taxon>
        <taxon>Nostocaceae</taxon>
        <taxon>Nostoc</taxon>
    </lineage>
</organism>
<sequence>MKCNLQSVKLFLVLALSCTGLLASETLSFGRELRDGSHSKTIVAQTPRFEQPPVPPGPPPGGRVRGGATRGNGTACAAVKPDLTALVPFTEEPNDVVNVWSQTTLERPTWFFYMPYTKDMAHAVELVLQDGDSNQVYKKAIALKDRPGIIGVSLPSTAPALELNKEYRWFFSVNCDEQKNAPWTYVEGVIKRVDLNQSTLKDLENANPLQRYTIYAQKGIWHEALAILAQLHQQNPQDTTLQAQWQNLLGSIRLDDVAKEPLLSIEGSRE</sequence>
<keyword evidence="2" id="KW-0732">Signal</keyword>
<dbReference type="Proteomes" id="UP000222310">
    <property type="component" value="Unassembled WGS sequence"/>
</dbReference>
<dbReference type="GeneID" id="57098695"/>
<dbReference type="Pfam" id="PF06051">
    <property type="entry name" value="DUF928"/>
    <property type="match status" value="1"/>
</dbReference>
<feature type="region of interest" description="Disordered" evidence="1">
    <location>
        <begin position="43"/>
        <end position="70"/>
    </location>
</feature>